<dbReference type="Gene3D" id="3.20.20.60">
    <property type="entry name" value="Phosphoenolpyruvate-binding domains"/>
    <property type="match status" value="1"/>
</dbReference>
<keyword evidence="9" id="KW-0479">Metal-binding</keyword>
<sequence>MRKTKIVCTIGPASEHPEQVRRLLEAGMDVARLNFSHGSHEEHGRRIAVLRDEAAKIGRHLAIVLDTKGPEIRTMKVPEQGAALAQGDTFVLDTNPELGSQERVGITYPNLWQEVSPGGHILIDDGQMDLEITAVEKEKITTVVCNGGLLKSQKGVNVPGVSIQLPAVTEKDIADIKFGIVQGVDFIAASFTRKAADVLAVRKIVEEAGADIHIIAKIENQEGLENLDAILQVTDGLMVARGDLGVEIPAEEVPISQKEMINKCNLLGKPVIVATQMLDSMIRQPRPTRAEASDVANAIIDGADAIMLSGETAAGQYPVEAVKMMDKIARRTETIVADKTKERHPQLNAAEAISHASCTIAEDLFAAAILTPTHSGLTARMISKYRPHCPIVAATPYVGAARKLALQWGVQPLLVSESTGTDQVMSVAVTAALQHNLIKTGDAVVITAGVPAGQVGTTNMVKVQIVGNIITKGSGIGRKSYTGTARVITSPDRDAFNQGDVLVASAIDADFMPLVAQAGALIVEEGGLTSSAAIAALHYGIPAIVGAQEAIKNIPQGQTITVDAYAGIVYEGTVTIF</sequence>
<dbReference type="Pfam" id="PF00391">
    <property type="entry name" value="PEP-utilizers"/>
    <property type="match status" value="1"/>
</dbReference>
<dbReference type="InterPro" id="IPR018209">
    <property type="entry name" value="Pyrv_Knase_AS"/>
</dbReference>
<evidence type="ECO:0000256" key="17">
    <source>
        <dbReference type="NCBIfam" id="TIGR01064"/>
    </source>
</evidence>
<feature type="domain" description="PEP-utilising enzyme mobile" evidence="20">
    <location>
        <begin position="496"/>
        <end position="567"/>
    </location>
</feature>
<reference evidence="23" key="1">
    <citation type="submission" date="2016-11" db="EMBL/GenBank/DDBJ databases">
        <authorList>
            <person name="Varghese N."/>
            <person name="Submissions S."/>
        </authorList>
    </citation>
    <scope>NUCLEOTIDE SEQUENCE [LARGE SCALE GENOMIC DNA]</scope>
    <source>
        <strain evidence="23">DSM 10349</strain>
    </source>
</reference>
<comment type="similarity">
    <text evidence="5 18">Belongs to the pyruvate kinase family.</text>
</comment>
<dbReference type="InterPro" id="IPR008279">
    <property type="entry name" value="PEP-util_enz_mobile_dom"/>
</dbReference>
<comment type="cofactor">
    <cofactor evidence="2">
        <name>K(+)</name>
        <dbReference type="ChEBI" id="CHEBI:29103"/>
    </cofactor>
</comment>
<dbReference type="Gene3D" id="2.40.33.10">
    <property type="entry name" value="PK beta-barrel domain-like"/>
    <property type="match status" value="1"/>
</dbReference>
<dbReference type="EMBL" id="FRAR01000011">
    <property type="protein sequence ID" value="SHK35872.1"/>
    <property type="molecule type" value="Genomic_DNA"/>
</dbReference>
<comment type="pathway">
    <text evidence="3 18">Carbohydrate degradation; glycolysis; pyruvate from D-glyceraldehyde 3-phosphate: step 5/5.</text>
</comment>
<comment type="catalytic activity">
    <reaction evidence="18">
        <text>pyruvate + ATP = phosphoenolpyruvate + ADP + H(+)</text>
        <dbReference type="Rhea" id="RHEA:18157"/>
        <dbReference type="ChEBI" id="CHEBI:15361"/>
        <dbReference type="ChEBI" id="CHEBI:15378"/>
        <dbReference type="ChEBI" id="CHEBI:30616"/>
        <dbReference type="ChEBI" id="CHEBI:58702"/>
        <dbReference type="ChEBI" id="CHEBI:456216"/>
        <dbReference type="EC" id="2.7.1.40"/>
    </reaction>
</comment>
<dbReference type="PRINTS" id="PR01050">
    <property type="entry name" value="PYRUVTKNASE"/>
</dbReference>
<keyword evidence="8 18" id="KW-0808">Transferase</keyword>
<dbReference type="GO" id="GO:0005524">
    <property type="term" value="F:ATP binding"/>
    <property type="evidence" value="ECO:0007669"/>
    <property type="project" value="UniProtKB-KW"/>
</dbReference>
<dbReference type="SUPFAM" id="SSF50800">
    <property type="entry name" value="PK beta-barrel domain-like"/>
    <property type="match status" value="1"/>
</dbReference>
<evidence type="ECO:0000256" key="7">
    <source>
        <dbReference type="ARBA" id="ARBA00018587"/>
    </source>
</evidence>
<evidence type="ECO:0000259" key="20">
    <source>
        <dbReference type="Pfam" id="PF00391"/>
    </source>
</evidence>
<dbReference type="Pfam" id="PF00224">
    <property type="entry name" value="PK"/>
    <property type="match status" value="1"/>
</dbReference>
<dbReference type="InterPro" id="IPR015806">
    <property type="entry name" value="Pyrv_Knase_insert_dom_sf"/>
</dbReference>
<evidence type="ECO:0000256" key="5">
    <source>
        <dbReference type="ARBA" id="ARBA00008663"/>
    </source>
</evidence>
<dbReference type="SUPFAM" id="SSF51621">
    <property type="entry name" value="Phosphoenolpyruvate/pyruvate domain"/>
    <property type="match status" value="1"/>
</dbReference>
<evidence type="ECO:0000256" key="11">
    <source>
        <dbReference type="ARBA" id="ARBA00022777"/>
    </source>
</evidence>
<dbReference type="InterPro" id="IPR011037">
    <property type="entry name" value="Pyrv_Knase-like_insert_dom_sf"/>
</dbReference>
<evidence type="ECO:0000259" key="19">
    <source>
        <dbReference type="Pfam" id="PF00224"/>
    </source>
</evidence>
<feature type="domain" description="Pyruvate kinase C-terminal" evidence="21">
    <location>
        <begin position="351"/>
        <end position="463"/>
    </location>
</feature>
<dbReference type="SUPFAM" id="SSF52935">
    <property type="entry name" value="PK C-terminal domain-like"/>
    <property type="match status" value="1"/>
</dbReference>
<keyword evidence="13 18" id="KW-0460">Magnesium</keyword>
<evidence type="ECO:0000313" key="23">
    <source>
        <dbReference type="Proteomes" id="UP000183997"/>
    </source>
</evidence>
<keyword evidence="15 18" id="KW-0324">Glycolysis</keyword>
<evidence type="ECO:0000256" key="1">
    <source>
        <dbReference type="ARBA" id="ARBA00001946"/>
    </source>
</evidence>
<dbReference type="GO" id="GO:0004743">
    <property type="term" value="F:pyruvate kinase activity"/>
    <property type="evidence" value="ECO:0007669"/>
    <property type="project" value="UniProtKB-UniRule"/>
</dbReference>
<dbReference type="InterPro" id="IPR001697">
    <property type="entry name" value="Pyr_Knase"/>
</dbReference>
<dbReference type="NCBIfam" id="NF004491">
    <property type="entry name" value="PRK05826.1"/>
    <property type="match status" value="1"/>
</dbReference>
<dbReference type="UniPathway" id="UPA00109">
    <property type="reaction ID" value="UER00188"/>
</dbReference>
<evidence type="ECO:0000259" key="21">
    <source>
        <dbReference type="Pfam" id="PF02887"/>
    </source>
</evidence>
<dbReference type="InterPro" id="IPR015793">
    <property type="entry name" value="Pyrv_Knase_brl"/>
</dbReference>
<accession>A0A1M6RTL8</accession>
<dbReference type="InterPro" id="IPR015813">
    <property type="entry name" value="Pyrv/PenolPyrv_kinase-like_dom"/>
</dbReference>
<keyword evidence="23" id="KW-1185">Reference proteome</keyword>
<dbReference type="NCBIfam" id="NF004978">
    <property type="entry name" value="PRK06354.1"/>
    <property type="match status" value="1"/>
</dbReference>
<dbReference type="FunFam" id="2.40.33.10:FF:000001">
    <property type="entry name" value="Pyruvate kinase"/>
    <property type="match status" value="1"/>
</dbReference>
<evidence type="ECO:0000256" key="6">
    <source>
        <dbReference type="ARBA" id="ARBA00012142"/>
    </source>
</evidence>
<evidence type="ECO:0000256" key="14">
    <source>
        <dbReference type="ARBA" id="ARBA00022958"/>
    </source>
</evidence>
<dbReference type="NCBIfam" id="TIGR01064">
    <property type="entry name" value="pyruv_kin"/>
    <property type="match status" value="1"/>
</dbReference>
<evidence type="ECO:0000256" key="12">
    <source>
        <dbReference type="ARBA" id="ARBA00022840"/>
    </source>
</evidence>
<comment type="cofactor">
    <cofactor evidence="1">
        <name>Mg(2+)</name>
        <dbReference type="ChEBI" id="CHEBI:18420"/>
    </cofactor>
</comment>
<dbReference type="GO" id="GO:0016301">
    <property type="term" value="F:kinase activity"/>
    <property type="evidence" value="ECO:0007669"/>
    <property type="project" value="UniProtKB-KW"/>
</dbReference>
<dbReference type="FunFam" id="3.20.20.60:FF:000001">
    <property type="entry name" value="Pyruvate kinase"/>
    <property type="match status" value="1"/>
</dbReference>
<evidence type="ECO:0000256" key="15">
    <source>
        <dbReference type="ARBA" id="ARBA00023152"/>
    </source>
</evidence>
<dbReference type="InterPro" id="IPR040442">
    <property type="entry name" value="Pyrv_kinase-like_dom_sf"/>
</dbReference>
<dbReference type="SUPFAM" id="SSF52009">
    <property type="entry name" value="Phosphohistidine domain"/>
    <property type="match status" value="1"/>
</dbReference>
<dbReference type="GO" id="GO:0000287">
    <property type="term" value="F:magnesium ion binding"/>
    <property type="evidence" value="ECO:0007669"/>
    <property type="project" value="UniProtKB-UniRule"/>
</dbReference>
<evidence type="ECO:0000313" key="22">
    <source>
        <dbReference type="EMBL" id="SHK35872.1"/>
    </source>
</evidence>
<evidence type="ECO:0000256" key="16">
    <source>
        <dbReference type="ARBA" id="ARBA00023317"/>
    </source>
</evidence>
<dbReference type="Gene3D" id="3.50.30.10">
    <property type="entry name" value="Phosphohistidine domain"/>
    <property type="match status" value="1"/>
</dbReference>
<evidence type="ECO:0000256" key="10">
    <source>
        <dbReference type="ARBA" id="ARBA00022741"/>
    </source>
</evidence>
<dbReference type="RefSeq" id="WP_072912835.1">
    <property type="nucleotide sequence ID" value="NZ_FRAR01000011.1"/>
</dbReference>
<dbReference type="Gene3D" id="3.40.1380.20">
    <property type="entry name" value="Pyruvate kinase, C-terminal domain"/>
    <property type="match status" value="1"/>
</dbReference>
<dbReference type="GO" id="GO:0006950">
    <property type="term" value="P:response to stress"/>
    <property type="evidence" value="ECO:0007669"/>
    <property type="project" value="UniProtKB-ARBA"/>
</dbReference>
<evidence type="ECO:0000256" key="2">
    <source>
        <dbReference type="ARBA" id="ARBA00001958"/>
    </source>
</evidence>
<proteinExistence type="inferred from homology"/>
<gene>
    <name evidence="22" type="ORF">SAMN02745123_01616</name>
</gene>
<comment type="similarity">
    <text evidence="4">In the C-terminal section; belongs to the PEP-utilizing enzyme family.</text>
</comment>
<keyword evidence="11 18" id="KW-0418">Kinase</keyword>
<evidence type="ECO:0000256" key="13">
    <source>
        <dbReference type="ARBA" id="ARBA00022842"/>
    </source>
</evidence>
<keyword evidence="16 22" id="KW-0670">Pyruvate</keyword>
<evidence type="ECO:0000256" key="3">
    <source>
        <dbReference type="ARBA" id="ARBA00004997"/>
    </source>
</evidence>
<dbReference type="InterPro" id="IPR015795">
    <property type="entry name" value="Pyrv_Knase_C"/>
</dbReference>
<dbReference type="InterPro" id="IPR036918">
    <property type="entry name" value="Pyrv_Knase_C_sf"/>
</dbReference>
<dbReference type="PANTHER" id="PTHR11817">
    <property type="entry name" value="PYRUVATE KINASE"/>
    <property type="match status" value="1"/>
</dbReference>
<evidence type="ECO:0000256" key="18">
    <source>
        <dbReference type="RuleBase" id="RU000504"/>
    </source>
</evidence>
<dbReference type="PROSITE" id="PS00110">
    <property type="entry name" value="PYRUVATE_KINASE"/>
    <property type="match status" value="1"/>
</dbReference>
<dbReference type="Pfam" id="PF02887">
    <property type="entry name" value="PK_C"/>
    <property type="match status" value="1"/>
</dbReference>
<evidence type="ECO:0000256" key="4">
    <source>
        <dbReference type="ARBA" id="ARBA00006237"/>
    </source>
</evidence>
<evidence type="ECO:0000256" key="8">
    <source>
        <dbReference type="ARBA" id="ARBA00022679"/>
    </source>
</evidence>
<feature type="domain" description="Pyruvate kinase barrel" evidence="19">
    <location>
        <begin position="1"/>
        <end position="322"/>
    </location>
</feature>
<keyword evidence="10" id="KW-0547">Nucleotide-binding</keyword>
<dbReference type="OrthoDB" id="9812123at2"/>
<dbReference type="Proteomes" id="UP000183997">
    <property type="component" value="Unassembled WGS sequence"/>
</dbReference>
<dbReference type="InterPro" id="IPR036637">
    <property type="entry name" value="Phosphohistidine_dom_sf"/>
</dbReference>
<name>A0A1M6RTL8_9FIRM</name>
<dbReference type="EC" id="2.7.1.40" evidence="6 17"/>
<evidence type="ECO:0000256" key="9">
    <source>
        <dbReference type="ARBA" id="ARBA00022723"/>
    </source>
</evidence>
<dbReference type="AlphaFoldDB" id="A0A1M6RTL8"/>
<protein>
    <recommendedName>
        <fullName evidence="7 17">Pyruvate kinase</fullName>
        <ecNumber evidence="6 17">2.7.1.40</ecNumber>
    </recommendedName>
</protein>
<keyword evidence="12" id="KW-0067">ATP-binding</keyword>
<keyword evidence="14" id="KW-0630">Potassium</keyword>
<dbReference type="STRING" id="1121421.SAMN02745123_01616"/>
<dbReference type="GO" id="GO:0030955">
    <property type="term" value="F:potassium ion binding"/>
    <property type="evidence" value="ECO:0007669"/>
    <property type="project" value="UniProtKB-UniRule"/>
</dbReference>
<organism evidence="22 23">
    <name type="scientific">Desulforamulus aeronauticus DSM 10349</name>
    <dbReference type="NCBI Taxonomy" id="1121421"/>
    <lineage>
        <taxon>Bacteria</taxon>
        <taxon>Bacillati</taxon>
        <taxon>Bacillota</taxon>
        <taxon>Clostridia</taxon>
        <taxon>Eubacteriales</taxon>
        <taxon>Peptococcaceae</taxon>
        <taxon>Desulforamulus</taxon>
    </lineage>
</organism>